<evidence type="ECO:0000313" key="1">
    <source>
        <dbReference type="EMBL" id="OXI37197.1"/>
    </source>
</evidence>
<proteinExistence type="predicted"/>
<gene>
    <name evidence="1" type="ORF">CFB84_30090</name>
</gene>
<evidence type="ECO:0000313" key="2">
    <source>
        <dbReference type="Proteomes" id="UP000214600"/>
    </source>
</evidence>
<reference evidence="2" key="1">
    <citation type="submission" date="2017-06" db="EMBL/GenBank/DDBJ databases">
        <authorList>
            <person name="LiPuma J."/>
            <person name="Spilker T."/>
        </authorList>
    </citation>
    <scope>NUCLEOTIDE SEQUENCE [LARGE SCALE GENOMIC DNA]</scope>
    <source>
        <strain evidence="2">AU17325</strain>
    </source>
</reference>
<accession>A0A228I438</accession>
<dbReference type="AlphaFoldDB" id="A0A228I438"/>
<protein>
    <submittedName>
        <fullName evidence="1">Uncharacterized protein</fullName>
    </submittedName>
</protein>
<sequence>MDTADAHCVQFRPIRMQVEKLRHDRAHITTALSLHVTCSTLFVPLYYETGDGRRRASGHERNRCFSCLKEIHMGDMQ</sequence>
<comment type="caution">
    <text evidence="1">The sequence shown here is derived from an EMBL/GenBank/DDBJ whole genome shotgun (WGS) entry which is preliminary data.</text>
</comment>
<name>A0A228I438_9BURK</name>
<organism evidence="1 2">
    <name type="scientific">Burkholderia aenigmatica</name>
    <dbReference type="NCBI Taxonomy" id="2015348"/>
    <lineage>
        <taxon>Bacteria</taxon>
        <taxon>Pseudomonadati</taxon>
        <taxon>Pseudomonadota</taxon>
        <taxon>Betaproteobacteria</taxon>
        <taxon>Burkholderiales</taxon>
        <taxon>Burkholderiaceae</taxon>
        <taxon>Burkholderia</taxon>
        <taxon>Burkholderia cepacia complex</taxon>
    </lineage>
</organism>
<dbReference type="Proteomes" id="UP000214600">
    <property type="component" value="Unassembled WGS sequence"/>
</dbReference>
<reference evidence="1 2" key="2">
    <citation type="submission" date="2017-08" db="EMBL/GenBank/DDBJ databases">
        <title>WGS of novel Burkholderia cepaca complex species.</title>
        <authorList>
            <person name="Lipuma J."/>
            <person name="Spilker T."/>
        </authorList>
    </citation>
    <scope>NUCLEOTIDE SEQUENCE [LARGE SCALE GENOMIC DNA]</scope>
    <source>
        <strain evidence="1 2">AU17325</strain>
    </source>
</reference>
<dbReference type="EMBL" id="NKFA01000017">
    <property type="protein sequence ID" value="OXI37197.1"/>
    <property type="molecule type" value="Genomic_DNA"/>
</dbReference>